<evidence type="ECO:0000313" key="1">
    <source>
        <dbReference type="EMBL" id="TIB36783.1"/>
    </source>
</evidence>
<dbReference type="EMBL" id="SPOI01000120">
    <property type="protein sequence ID" value="TIB36783.1"/>
    <property type="molecule type" value="Genomic_DNA"/>
</dbReference>
<accession>A0A4T0J315</accession>
<protein>
    <submittedName>
        <fullName evidence="1">Uncharacterized protein</fullName>
    </submittedName>
</protein>
<gene>
    <name evidence="1" type="ORF">E3P86_02399</name>
</gene>
<organism evidence="1 2">
    <name type="scientific">Wallemia ichthyophaga</name>
    <dbReference type="NCBI Taxonomy" id="245174"/>
    <lineage>
        <taxon>Eukaryota</taxon>
        <taxon>Fungi</taxon>
        <taxon>Dikarya</taxon>
        <taxon>Basidiomycota</taxon>
        <taxon>Wallemiomycotina</taxon>
        <taxon>Wallemiomycetes</taxon>
        <taxon>Wallemiales</taxon>
        <taxon>Wallemiaceae</taxon>
        <taxon>Wallemia</taxon>
    </lineage>
</organism>
<dbReference type="AlphaFoldDB" id="A0A4T0J315"/>
<sequence>MTALREITIGDKAPFNSIHAKCVELDIDTDWCLRFKQKGREIASVTVGLVDDEKMRTIDYRDELIWRSLHVHLDEYRIVQFSPIEMRREKGPRISLLGSKFRSSDTPSLVAAEVVDGAQSGLFRQSQLPKIRIYDESVTGVECFIMYTSSRFHQQKVWDKVIDPIAKEHKLSHINRKAVNDFVPAIGC</sequence>
<evidence type="ECO:0000313" key="2">
    <source>
        <dbReference type="Proteomes" id="UP000310689"/>
    </source>
</evidence>
<dbReference type="Proteomes" id="UP000310689">
    <property type="component" value="Unassembled WGS sequence"/>
</dbReference>
<reference evidence="1 2" key="1">
    <citation type="submission" date="2019-03" db="EMBL/GenBank/DDBJ databases">
        <title>Sequencing 23 genomes of Wallemia ichthyophaga.</title>
        <authorList>
            <person name="Gostincar C."/>
        </authorList>
    </citation>
    <scope>NUCLEOTIDE SEQUENCE [LARGE SCALE GENOMIC DNA]</scope>
    <source>
        <strain evidence="1 2">EXF-6200</strain>
    </source>
</reference>
<name>A0A4T0J315_WALIC</name>
<proteinExistence type="predicted"/>
<comment type="caution">
    <text evidence="1">The sequence shown here is derived from an EMBL/GenBank/DDBJ whole genome shotgun (WGS) entry which is preliminary data.</text>
</comment>